<evidence type="ECO:0000313" key="4">
    <source>
        <dbReference type="EMBL" id="KAL1381125.1"/>
    </source>
</evidence>
<dbReference type="PANTHER" id="PTHR10380:SF173">
    <property type="entry name" value="CUTICULAR PROTEIN 47EF, ISOFORM C-RELATED"/>
    <property type="match status" value="1"/>
</dbReference>
<keyword evidence="3" id="KW-0732">Signal</keyword>
<keyword evidence="1 2" id="KW-0193">Cuticle</keyword>
<evidence type="ECO:0000256" key="2">
    <source>
        <dbReference type="PROSITE-ProRule" id="PRU00497"/>
    </source>
</evidence>
<protein>
    <submittedName>
        <fullName evidence="4">Uncharacterized protein</fullName>
    </submittedName>
</protein>
<dbReference type="GO" id="GO:0042302">
    <property type="term" value="F:structural constituent of cuticle"/>
    <property type="evidence" value="ECO:0007669"/>
    <property type="project" value="UniProtKB-UniRule"/>
</dbReference>
<gene>
    <name evidence="4" type="ORF">pipiens_013693</name>
</gene>
<sequence>MNTFIAVFVALFAVAAAAPQQSGTTPVPIVSESSDIQPDGSFKYAFKTGDGVEVQDEGALKQVQVPKADGSGTETAQALVQTGSFSYQAPDGQQIKLTYTADENGFHPQGAHLPVAPSTNPNPTISNMKSFVAVFAVVALIVASVMAAPQQGQDATPIPIVSQSSNQNPDGSFNYAYESANGIKVQSDGEAKLIQVQKEDGTGSEQAVVSVQKGSYSYNAPDGTPISVQWTADENGFHAQGDHLPVAPVA</sequence>
<feature type="chain" id="PRO_5044832541" evidence="3">
    <location>
        <begin position="18"/>
        <end position="250"/>
    </location>
</feature>
<dbReference type="Pfam" id="PF00379">
    <property type="entry name" value="Chitin_bind_4"/>
    <property type="match status" value="2"/>
</dbReference>
<dbReference type="Proteomes" id="UP001562425">
    <property type="component" value="Unassembled WGS sequence"/>
</dbReference>
<dbReference type="PROSITE" id="PS00233">
    <property type="entry name" value="CHIT_BIND_RR_1"/>
    <property type="match status" value="1"/>
</dbReference>
<evidence type="ECO:0000256" key="3">
    <source>
        <dbReference type="SAM" id="SignalP"/>
    </source>
</evidence>
<dbReference type="AlphaFoldDB" id="A0ABD1CXG1"/>
<dbReference type="InterPro" id="IPR031311">
    <property type="entry name" value="CHIT_BIND_RR_consensus"/>
</dbReference>
<dbReference type="InterPro" id="IPR050468">
    <property type="entry name" value="Cuticle_Struct_Prot"/>
</dbReference>
<feature type="signal peptide" evidence="3">
    <location>
        <begin position="1"/>
        <end position="17"/>
    </location>
</feature>
<dbReference type="PANTHER" id="PTHR10380">
    <property type="entry name" value="CUTICLE PROTEIN"/>
    <property type="match status" value="1"/>
</dbReference>
<evidence type="ECO:0000313" key="5">
    <source>
        <dbReference type="Proteomes" id="UP001562425"/>
    </source>
</evidence>
<proteinExistence type="predicted"/>
<dbReference type="EMBL" id="JBEHCU010008793">
    <property type="protein sequence ID" value="KAL1381125.1"/>
    <property type="molecule type" value="Genomic_DNA"/>
</dbReference>
<comment type="caution">
    <text evidence="4">The sequence shown here is derived from an EMBL/GenBank/DDBJ whole genome shotgun (WGS) entry which is preliminary data.</text>
</comment>
<organism evidence="4 5">
    <name type="scientific">Culex pipiens pipiens</name>
    <name type="common">Northern house mosquito</name>
    <dbReference type="NCBI Taxonomy" id="38569"/>
    <lineage>
        <taxon>Eukaryota</taxon>
        <taxon>Metazoa</taxon>
        <taxon>Ecdysozoa</taxon>
        <taxon>Arthropoda</taxon>
        <taxon>Hexapoda</taxon>
        <taxon>Insecta</taxon>
        <taxon>Pterygota</taxon>
        <taxon>Neoptera</taxon>
        <taxon>Endopterygota</taxon>
        <taxon>Diptera</taxon>
        <taxon>Nematocera</taxon>
        <taxon>Culicoidea</taxon>
        <taxon>Culicidae</taxon>
        <taxon>Culicinae</taxon>
        <taxon>Culicini</taxon>
        <taxon>Culex</taxon>
        <taxon>Culex</taxon>
    </lineage>
</organism>
<name>A0ABD1CXG1_CULPP</name>
<accession>A0ABD1CXG1</accession>
<reference evidence="4 5" key="1">
    <citation type="submission" date="2024-05" db="EMBL/GenBank/DDBJ databases">
        <title>Culex pipiens pipiens assembly and annotation.</title>
        <authorList>
            <person name="Alout H."/>
            <person name="Durand T."/>
        </authorList>
    </citation>
    <scope>NUCLEOTIDE SEQUENCE [LARGE SCALE GENOMIC DNA]</scope>
    <source>
        <strain evidence="4">HA-2024</strain>
        <tissue evidence="4">Whole body</tissue>
    </source>
</reference>
<dbReference type="PROSITE" id="PS51155">
    <property type="entry name" value="CHIT_BIND_RR_2"/>
    <property type="match status" value="2"/>
</dbReference>
<dbReference type="InterPro" id="IPR000618">
    <property type="entry name" value="Insect_cuticle"/>
</dbReference>
<evidence type="ECO:0000256" key="1">
    <source>
        <dbReference type="ARBA" id="ARBA00022460"/>
    </source>
</evidence>
<keyword evidence="5" id="KW-1185">Reference proteome</keyword>